<evidence type="ECO:0000256" key="2">
    <source>
        <dbReference type="SAM" id="MobiDB-lite"/>
    </source>
</evidence>
<dbReference type="Gene3D" id="3.40.50.620">
    <property type="entry name" value="HUPs"/>
    <property type="match status" value="1"/>
</dbReference>
<evidence type="ECO:0000256" key="1">
    <source>
        <dbReference type="ARBA" id="ARBA00022679"/>
    </source>
</evidence>
<feature type="region of interest" description="Disordered" evidence="2">
    <location>
        <begin position="243"/>
        <end position="278"/>
    </location>
</feature>
<dbReference type="Proteomes" id="UP001412067">
    <property type="component" value="Unassembled WGS sequence"/>
</dbReference>
<evidence type="ECO:0000313" key="4">
    <source>
        <dbReference type="Proteomes" id="UP001412067"/>
    </source>
</evidence>
<accession>A0ABR2LBW5</accession>
<keyword evidence="4" id="KW-1185">Reference proteome</keyword>
<dbReference type="PANTHER" id="PTHR11807">
    <property type="entry name" value="ATPASES OF THE PP SUPERFAMILY-RELATED"/>
    <property type="match status" value="1"/>
</dbReference>
<gene>
    <name evidence="3" type="primary">NCS6</name>
    <name evidence="3" type="ORF">KSP40_PGU001716</name>
</gene>
<proteinExistence type="predicted"/>
<dbReference type="SUPFAM" id="SSF52402">
    <property type="entry name" value="Adenine nucleotide alpha hydrolases-like"/>
    <property type="match status" value="1"/>
</dbReference>
<protein>
    <submittedName>
        <fullName evidence="3">Cytoplasmic tRNA 2-thiolation protein 1</fullName>
    </submittedName>
</protein>
<comment type="caution">
    <text evidence="3">The sequence shown here is derived from an EMBL/GenBank/DDBJ whole genome shotgun (WGS) entry which is preliminary data.</text>
</comment>
<evidence type="ECO:0000313" key="3">
    <source>
        <dbReference type="EMBL" id="KAK8937597.1"/>
    </source>
</evidence>
<feature type="compositionally biased region" description="Basic and acidic residues" evidence="2">
    <location>
        <begin position="245"/>
        <end position="258"/>
    </location>
</feature>
<dbReference type="InterPro" id="IPR014729">
    <property type="entry name" value="Rossmann-like_a/b/a_fold"/>
</dbReference>
<dbReference type="PANTHER" id="PTHR11807:SF12">
    <property type="entry name" value="CYTOPLASMIC TRNA 2-THIOLATION PROTEIN 1"/>
    <property type="match status" value="1"/>
</dbReference>
<dbReference type="EMBL" id="JBBWWR010000021">
    <property type="protein sequence ID" value="KAK8937597.1"/>
    <property type="molecule type" value="Genomic_DNA"/>
</dbReference>
<reference evidence="3 4" key="1">
    <citation type="journal article" date="2022" name="Nat. Plants">
        <title>Genomes of leafy and leafless Platanthera orchids illuminate the evolution of mycoheterotrophy.</title>
        <authorList>
            <person name="Li M.H."/>
            <person name="Liu K.W."/>
            <person name="Li Z."/>
            <person name="Lu H.C."/>
            <person name="Ye Q.L."/>
            <person name="Zhang D."/>
            <person name="Wang J.Y."/>
            <person name="Li Y.F."/>
            <person name="Zhong Z.M."/>
            <person name="Liu X."/>
            <person name="Yu X."/>
            <person name="Liu D.K."/>
            <person name="Tu X.D."/>
            <person name="Liu B."/>
            <person name="Hao Y."/>
            <person name="Liao X.Y."/>
            <person name="Jiang Y.T."/>
            <person name="Sun W.H."/>
            <person name="Chen J."/>
            <person name="Chen Y.Q."/>
            <person name="Ai Y."/>
            <person name="Zhai J.W."/>
            <person name="Wu S.S."/>
            <person name="Zhou Z."/>
            <person name="Hsiao Y.Y."/>
            <person name="Wu W.L."/>
            <person name="Chen Y.Y."/>
            <person name="Lin Y.F."/>
            <person name="Hsu J.L."/>
            <person name="Li C.Y."/>
            <person name="Wang Z.W."/>
            <person name="Zhao X."/>
            <person name="Zhong W.Y."/>
            <person name="Ma X.K."/>
            <person name="Ma L."/>
            <person name="Huang J."/>
            <person name="Chen G.Z."/>
            <person name="Huang M.Z."/>
            <person name="Huang L."/>
            <person name="Peng D.H."/>
            <person name="Luo Y.B."/>
            <person name="Zou S.Q."/>
            <person name="Chen S.P."/>
            <person name="Lan S."/>
            <person name="Tsai W.C."/>
            <person name="Van de Peer Y."/>
            <person name="Liu Z.J."/>
        </authorList>
    </citation>
    <scope>NUCLEOTIDE SEQUENCE [LARGE SCALE GENOMIC DNA]</scope>
    <source>
        <strain evidence="3">Lor288</strain>
    </source>
</reference>
<keyword evidence="1" id="KW-0808">Transferase</keyword>
<organism evidence="3 4">
    <name type="scientific">Platanthera guangdongensis</name>
    <dbReference type="NCBI Taxonomy" id="2320717"/>
    <lineage>
        <taxon>Eukaryota</taxon>
        <taxon>Viridiplantae</taxon>
        <taxon>Streptophyta</taxon>
        <taxon>Embryophyta</taxon>
        <taxon>Tracheophyta</taxon>
        <taxon>Spermatophyta</taxon>
        <taxon>Magnoliopsida</taxon>
        <taxon>Liliopsida</taxon>
        <taxon>Asparagales</taxon>
        <taxon>Orchidaceae</taxon>
        <taxon>Orchidoideae</taxon>
        <taxon>Orchideae</taxon>
        <taxon>Orchidinae</taxon>
        <taxon>Platanthera</taxon>
    </lineage>
</organism>
<sequence>MTEAQRWRNPVRDARWGSTTCDETAAVFRCYPRGLLFPQLFHDALARLTSPEPKPVAGLVFQPSTPAAYSTPTRVQSAPETDAIFRRCPRGLFHPRLFHDALAGATTPEPKPVARLVFQPSTPAAPYNRWPVLLSSAFSQPRSEASIPSLDSTVLAYVLSELNRRHGYGLDLFLLSVDEGITGYRDDSLETVKRNEHQMLQKLSFPMKESDSLKHNDAPRWDEKGILSDEEVCTSLLDEEIQLTTEDHEPLDSPRYDSYDADSDICLDPTGSETGTTP</sequence>
<name>A0ABR2LBW5_9ASPA</name>